<dbReference type="AlphaFoldDB" id="A0A852VE18"/>
<evidence type="ECO:0000256" key="2">
    <source>
        <dbReference type="ARBA" id="ARBA00008900"/>
    </source>
</evidence>
<dbReference type="Gene3D" id="3.30.479.10">
    <property type="entry name" value="6-pyruvoyl tetrahydropterin synthase/QueD"/>
    <property type="match status" value="1"/>
</dbReference>
<evidence type="ECO:0000313" key="7">
    <source>
        <dbReference type="EMBL" id="NYF44621.1"/>
    </source>
</evidence>
<gene>
    <name evidence="7" type="ORF">HDA43_006863</name>
</gene>
<dbReference type="SUPFAM" id="SSF55620">
    <property type="entry name" value="Tetrahydrobiopterin biosynthesis enzymes-like"/>
    <property type="match status" value="1"/>
</dbReference>
<dbReference type="Proteomes" id="UP000576393">
    <property type="component" value="Unassembled WGS sequence"/>
</dbReference>
<evidence type="ECO:0000313" key="8">
    <source>
        <dbReference type="Proteomes" id="UP000576393"/>
    </source>
</evidence>
<dbReference type="PANTHER" id="PTHR12589">
    <property type="entry name" value="PYRUVOYL TETRAHYDROBIOPTERIN SYNTHASE"/>
    <property type="match status" value="1"/>
</dbReference>
<organism evidence="7 8">
    <name type="scientific">Streptosporangium sandarakinum</name>
    <dbReference type="NCBI Taxonomy" id="1260955"/>
    <lineage>
        <taxon>Bacteria</taxon>
        <taxon>Bacillati</taxon>
        <taxon>Actinomycetota</taxon>
        <taxon>Actinomycetes</taxon>
        <taxon>Streptosporangiales</taxon>
        <taxon>Streptosporangiaceae</taxon>
        <taxon>Streptosporangium</taxon>
    </lineage>
</organism>
<dbReference type="InterPro" id="IPR007115">
    <property type="entry name" value="6-PTP_synth/QueD"/>
</dbReference>
<proteinExistence type="inferred from homology"/>
<dbReference type="UniPathway" id="UPA00391"/>
<dbReference type="InterPro" id="IPR038418">
    <property type="entry name" value="6-PTP_synth/QueD_sf"/>
</dbReference>
<dbReference type="Pfam" id="PF01242">
    <property type="entry name" value="PTPS"/>
    <property type="match status" value="1"/>
</dbReference>
<keyword evidence="8" id="KW-1185">Reference proteome</keyword>
<evidence type="ECO:0000256" key="1">
    <source>
        <dbReference type="ARBA" id="ARBA00005061"/>
    </source>
</evidence>
<dbReference type="EMBL" id="JACCCO010000004">
    <property type="protein sequence ID" value="NYF44621.1"/>
    <property type="molecule type" value="Genomic_DNA"/>
</dbReference>
<dbReference type="GO" id="GO:0070497">
    <property type="term" value="F:6-carboxytetrahydropterin synthase activity"/>
    <property type="evidence" value="ECO:0007669"/>
    <property type="project" value="UniProtKB-EC"/>
</dbReference>
<evidence type="ECO:0000256" key="6">
    <source>
        <dbReference type="ARBA" id="ARBA00048807"/>
    </source>
</evidence>
<name>A0A852VE18_9ACTN</name>
<comment type="caution">
    <text evidence="7">The sequence shown here is derived from an EMBL/GenBank/DDBJ whole genome shotgun (WGS) entry which is preliminary data.</text>
</comment>
<dbReference type="PANTHER" id="PTHR12589:SF8">
    <property type="entry name" value="6-CARBOXY-5,6,7,8-TETRAHYDROPTERIN SYNTHASE"/>
    <property type="match status" value="1"/>
</dbReference>
<accession>A0A852VE18</accession>
<protein>
    <recommendedName>
        <fullName evidence="4">6-carboxy-5,6,7,8-tetrahydropterin synthase</fullName>
        <ecNumber evidence="3">4.1.2.50</ecNumber>
    </recommendedName>
    <alternativeName>
        <fullName evidence="5">Queuosine biosynthesis protein QueD</fullName>
    </alternativeName>
</protein>
<evidence type="ECO:0000256" key="3">
    <source>
        <dbReference type="ARBA" id="ARBA00012982"/>
    </source>
</evidence>
<keyword evidence="7" id="KW-0456">Lyase</keyword>
<dbReference type="RefSeq" id="WP_179829086.1">
    <property type="nucleotide sequence ID" value="NZ_JACCCO010000004.1"/>
</dbReference>
<evidence type="ECO:0000256" key="5">
    <source>
        <dbReference type="ARBA" id="ARBA00031449"/>
    </source>
</evidence>
<reference evidence="7 8" key="1">
    <citation type="submission" date="2020-07" db="EMBL/GenBank/DDBJ databases">
        <title>Sequencing the genomes of 1000 actinobacteria strains.</title>
        <authorList>
            <person name="Klenk H.-P."/>
        </authorList>
    </citation>
    <scope>NUCLEOTIDE SEQUENCE [LARGE SCALE GENOMIC DNA]</scope>
    <source>
        <strain evidence="7 8">DSM 45763</strain>
    </source>
</reference>
<comment type="similarity">
    <text evidence="2">Belongs to the PTPS family. QueD subfamily.</text>
</comment>
<dbReference type="EC" id="4.1.2.50" evidence="3"/>
<evidence type="ECO:0000256" key="4">
    <source>
        <dbReference type="ARBA" id="ARBA00018141"/>
    </source>
</evidence>
<comment type="pathway">
    <text evidence="1">Purine metabolism; 7-cyano-7-deazaguanine biosynthesis.</text>
</comment>
<comment type="catalytic activity">
    <reaction evidence="6">
        <text>7,8-dihydroneopterin 3'-triphosphate + H2O = 6-carboxy-5,6,7,8-tetrahydropterin + triphosphate + acetaldehyde + 2 H(+)</text>
        <dbReference type="Rhea" id="RHEA:27966"/>
        <dbReference type="ChEBI" id="CHEBI:15343"/>
        <dbReference type="ChEBI" id="CHEBI:15377"/>
        <dbReference type="ChEBI" id="CHEBI:15378"/>
        <dbReference type="ChEBI" id="CHEBI:18036"/>
        <dbReference type="ChEBI" id="CHEBI:58462"/>
        <dbReference type="ChEBI" id="CHEBI:61032"/>
        <dbReference type="EC" id="4.1.2.50"/>
    </reaction>
</comment>
<sequence>MFTATLDHTWQASHSLPHLPGRCSSIHGHTWRASLTVAGPYLDPSGILLDFAPLKAHMRAWIDDHLDHALMLGAGDNLVPLLDPGPGGEPSPLAAAFAQRGQRLFVFGQDFPDVAWPSVEGIAQLLAHHAHAWLRDSTGRSDLHVASVTVRETDSASATWHNPTTR</sequence>